<evidence type="ECO:0008006" key="4">
    <source>
        <dbReference type="Google" id="ProtNLM"/>
    </source>
</evidence>
<dbReference type="KEGG" id="pvac:HC248_00100"/>
<keyword evidence="1" id="KW-0472">Membrane</keyword>
<dbReference type="AlphaFoldDB" id="A0A6H2H4Q5"/>
<accession>A0A6H2H4Q5</accession>
<gene>
    <name evidence="2" type="ORF">HC248_00100</name>
</gene>
<reference evidence="2 3" key="1">
    <citation type="submission" date="2020-04" db="EMBL/GenBank/DDBJ databases">
        <title>Complete genome of a Psychrophilic, Marine, Gas Vacuolate Bacterium Polaromonas vacuolata KCTC 22033T.</title>
        <authorList>
            <person name="Hwang K."/>
            <person name="Kim K.M."/>
        </authorList>
    </citation>
    <scope>NUCLEOTIDE SEQUENCE [LARGE SCALE GENOMIC DNA]</scope>
    <source>
        <strain evidence="2 3">KCTC 22033</strain>
    </source>
</reference>
<dbReference type="Proteomes" id="UP000502041">
    <property type="component" value="Chromosome"/>
</dbReference>
<evidence type="ECO:0000313" key="3">
    <source>
        <dbReference type="Proteomes" id="UP000502041"/>
    </source>
</evidence>
<keyword evidence="1" id="KW-0812">Transmembrane</keyword>
<protein>
    <recommendedName>
        <fullName evidence="4">Glycerate kinase</fullName>
    </recommendedName>
</protein>
<feature type="transmembrane region" description="Helical" evidence="1">
    <location>
        <begin position="25"/>
        <end position="46"/>
    </location>
</feature>
<evidence type="ECO:0000313" key="2">
    <source>
        <dbReference type="EMBL" id="QJC54838.1"/>
    </source>
</evidence>
<proteinExistence type="predicted"/>
<keyword evidence="1" id="KW-1133">Transmembrane helix</keyword>
<sequence>MVAMNFQKILIPVLAVVGMVAAYRFYGWIGAAAAGSGLVMWGLLHFTRMMQVLKRAANRPIGYMESAVMLNAKLKTGMTLLHVIAMTRSLGERLSNKLEQPEVFRWSDHSDSNVTCTFVSGKLAHYELSRPEQAAD</sequence>
<name>A0A6H2H4Q5_9BURK</name>
<dbReference type="EMBL" id="CP051461">
    <property type="protein sequence ID" value="QJC54838.1"/>
    <property type="molecule type" value="Genomic_DNA"/>
</dbReference>
<organism evidence="2 3">
    <name type="scientific">Polaromonas vacuolata</name>
    <dbReference type="NCBI Taxonomy" id="37448"/>
    <lineage>
        <taxon>Bacteria</taxon>
        <taxon>Pseudomonadati</taxon>
        <taxon>Pseudomonadota</taxon>
        <taxon>Betaproteobacteria</taxon>
        <taxon>Burkholderiales</taxon>
        <taxon>Comamonadaceae</taxon>
        <taxon>Polaromonas</taxon>
    </lineage>
</organism>
<evidence type="ECO:0000256" key="1">
    <source>
        <dbReference type="SAM" id="Phobius"/>
    </source>
</evidence>
<keyword evidence="3" id="KW-1185">Reference proteome</keyword>